<dbReference type="InterPro" id="IPR050297">
    <property type="entry name" value="LipidA_mod_glycosyltrf_83"/>
</dbReference>
<dbReference type="Proteomes" id="UP000187499">
    <property type="component" value="Chromosome"/>
</dbReference>
<evidence type="ECO:0000256" key="7">
    <source>
        <dbReference type="ARBA" id="ARBA00023136"/>
    </source>
</evidence>
<feature type="domain" description="Glycosyltransferase RgtA/B/C/D-like" evidence="9">
    <location>
        <begin position="142"/>
        <end position="285"/>
    </location>
</feature>
<feature type="transmembrane region" description="Helical" evidence="8">
    <location>
        <begin position="450"/>
        <end position="473"/>
    </location>
</feature>
<evidence type="ECO:0000313" key="11">
    <source>
        <dbReference type="Proteomes" id="UP000187499"/>
    </source>
</evidence>
<keyword evidence="7 8" id="KW-0472">Membrane</keyword>
<evidence type="ECO:0000256" key="6">
    <source>
        <dbReference type="ARBA" id="ARBA00022989"/>
    </source>
</evidence>
<dbReference type="STRING" id="1847728.BTM29_06690"/>
<evidence type="ECO:0000256" key="1">
    <source>
        <dbReference type="ARBA" id="ARBA00004651"/>
    </source>
</evidence>
<feature type="transmembrane region" description="Helical" evidence="8">
    <location>
        <begin position="398"/>
        <end position="419"/>
    </location>
</feature>
<evidence type="ECO:0000256" key="3">
    <source>
        <dbReference type="ARBA" id="ARBA00022676"/>
    </source>
</evidence>
<dbReference type="EMBL" id="CP019323">
    <property type="protein sequence ID" value="APX73352.1"/>
    <property type="molecule type" value="Genomic_DNA"/>
</dbReference>
<feature type="transmembrane region" description="Helical" evidence="8">
    <location>
        <begin position="12"/>
        <end position="33"/>
    </location>
</feature>
<dbReference type="InterPro" id="IPR038731">
    <property type="entry name" value="RgtA/B/C-like"/>
</dbReference>
<keyword evidence="4" id="KW-0808">Transferase</keyword>
<dbReference type="AlphaFoldDB" id="A0A1P8Q692"/>
<dbReference type="GO" id="GO:0009103">
    <property type="term" value="P:lipopolysaccharide biosynthetic process"/>
    <property type="evidence" value="ECO:0007669"/>
    <property type="project" value="UniProtKB-ARBA"/>
</dbReference>
<comment type="subcellular location">
    <subcellularLocation>
        <location evidence="1">Cell membrane</location>
        <topology evidence="1">Multi-pass membrane protein</topology>
    </subcellularLocation>
</comment>
<dbReference type="GO" id="GO:0005886">
    <property type="term" value="C:plasma membrane"/>
    <property type="evidence" value="ECO:0007669"/>
    <property type="project" value="UniProtKB-SubCell"/>
</dbReference>
<organism evidence="10 11">
    <name type="scientific">Companilactobacillus allii</name>
    <dbReference type="NCBI Taxonomy" id="1847728"/>
    <lineage>
        <taxon>Bacteria</taxon>
        <taxon>Bacillati</taxon>
        <taxon>Bacillota</taxon>
        <taxon>Bacilli</taxon>
        <taxon>Lactobacillales</taxon>
        <taxon>Lactobacillaceae</taxon>
        <taxon>Companilactobacillus</taxon>
    </lineage>
</organism>
<evidence type="ECO:0000256" key="4">
    <source>
        <dbReference type="ARBA" id="ARBA00022679"/>
    </source>
</evidence>
<keyword evidence="5 8" id="KW-0812">Transmembrane</keyword>
<keyword evidence="6 8" id="KW-1133">Transmembrane helix</keyword>
<evidence type="ECO:0000256" key="5">
    <source>
        <dbReference type="ARBA" id="ARBA00022692"/>
    </source>
</evidence>
<feature type="transmembrane region" description="Helical" evidence="8">
    <location>
        <begin position="75"/>
        <end position="93"/>
    </location>
</feature>
<reference evidence="11" key="1">
    <citation type="submission" date="2016-12" db="EMBL/GenBank/DDBJ databases">
        <authorList>
            <person name="Jung M.Y."/>
            <person name="Lee S.H."/>
        </authorList>
    </citation>
    <scope>NUCLEOTIDE SEQUENCE [LARGE SCALE GENOMIC DNA]</scope>
    <source>
        <strain evidence="11">WiKim39</strain>
    </source>
</reference>
<sequence length="479" mass="54830">MIYKFQSILSKIILICVAIFTSLVFLLMLTFYYHNFLSQNVSRNIPVLIIFFAIILLVGYLLVRIRTDSKKINIGLLIVMLLAFSITALVWILNVPNAQISDFGNFWTRAPGFLDGYKLYETDNDYFSKYAYQSGFMVYIIGIVKVFGFNIFVVQFLNVVYQALTLLMTYLLANKIFNNIKIARLSVLLLMVDIDWFALNSQADNQYLGSLLYLVTFYLLFNDKLWSYVLAGVSLTLACLIRPIGPVFIAGIIVFVLIFILMKHRDYKTGLSFLLTLAIYFVLFSLSGWGIKAAGINDYGLSNNDPQWKFLSGLNYQSGGTYSNDLNKFIDASKSRSHMKKIENTQLKSEITYLNENNAWLKLFINKTQTLWSSRTLATDFTDYAKKHSPKTVDWINYIAYMGSIVLIVFSWIGSLALFKSKFDDKFYLLLLPLMAFAVINLIIEVQPRYRIEFLPIISILAGLGLNNVFLAIKNIKKA</sequence>
<feature type="transmembrane region" description="Helical" evidence="8">
    <location>
        <begin position="45"/>
        <end position="63"/>
    </location>
</feature>
<feature type="transmembrane region" description="Helical" evidence="8">
    <location>
        <begin position="273"/>
        <end position="291"/>
    </location>
</feature>
<proteinExistence type="predicted"/>
<dbReference type="PANTHER" id="PTHR33908:SF11">
    <property type="entry name" value="MEMBRANE PROTEIN"/>
    <property type="match status" value="1"/>
</dbReference>
<protein>
    <recommendedName>
        <fullName evidence="9">Glycosyltransferase RgtA/B/C/D-like domain-containing protein</fullName>
    </recommendedName>
</protein>
<evidence type="ECO:0000256" key="2">
    <source>
        <dbReference type="ARBA" id="ARBA00022475"/>
    </source>
</evidence>
<dbReference type="KEGG" id="lalw:BTM29_06690"/>
<dbReference type="PANTHER" id="PTHR33908">
    <property type="entry name" value="MANNOSYLTRANSFERASE YKCB-RELATED"/>
    <property type="match status" value="1"/>
</dbReference>
<feature type="transmembrane region" description="Helical" evidence="8">
    <location>
        <begin position="228"/>
        <end position="261"/>
    </location>
</feature>
<name>A0A1P8Q692_9LACO</name>
<keyword evidence="3" id="KW-0328">Glycosyltransferase</keyword>
<evidence type="ECO:0000256" key="8">
    <source>
        <dbReference type="SAM" id="Phobius"/>
    </source>
</evidence>
<evidence type="ECO:0000313" key="10">
    <source>
        <dbReference type="EMBL" id="APX73352.1"/>
    </source>
</evidence>
<feature type="transmembrane region" description="Helical" evidence="8">
    <location>
        <begin position="136"/>
        <end position="161"/>
    </location>
</feature>
<feature type="transmembrane region" description="Helical" evidence="8">
    <location>
        <begin position="426"/>
        <end position="444"/>
    </location>
</feature>
<keyword evidence="11" id="KW-1185">Reference proteome</keyword>
<gene>
    <name evidence="10" type="ORF">BTM29_06690</name>
</gene>
<dbReference type="Pfam" id="PF13231">
    <property type="entry name" value="PMT_2"/>
    <property type="match status" value="1"/>
</dbReference>
<evidence type="ECO:0000259" key="9">
    <source>
        <dbReference type="Pfam" id="PF13231"/>
    </source>
</evidence>
<accession>A0A1P8Q692</accession>
<keyword evidence="2" id="KW-1003">Cell membrane</keyword>
<dbReference type="GO" id="GO:0016763">
    <property type="term" value="F:pentosyltransferase activity"/>
    <property type="evidence" value="ECO:0007669"/>
    <property type="project" value="TreeGrafter"/>
</dbReference>